<feature type="region of interest" description="Disordered" evidence="1">
    <location>
        <begin position="88"/>
        <end position="109"/>
    </location>
</feature>
<sequence length="357" mass="38585">MDDDLDIGASVWGASERLSVSLAPPSFSEPSPAPSSSTDGFDDFDDFGTPAETIAASDEGADDDFGDFGDFGEVASAADVPAFEDNSFQESTLTPRPASGWQPLQVDPTSSRDDIQQQIDSVLAPLWTGDNPSFFSEEPIRQSEGLSQVLVTRESRQLYDLLLPATQPTFKPVNWTRSRIRRQHLITLGIPVNLDEVLPKAGPKLPTLEIHTRPMSAPPAHYSAPIPRPAGPASRVGTPRSGTPQPGVRSTALAAAQTRLGPQPELDETKIEELLAIDTDNLLLVPTDRLNKYVADFKEQTAHTSALLTYLLQTRDALQQDSETYNKVIGELVGEAQKIKTGKRTGTGPLRRGSGMV</sequence>
<evidence type="ECO:0000313" key="3">
    <source>
        <dbReference type="Proteomes" id="UP000703269"/>
    </source>
</evidence>
<protein>
    <submittedName>
        <fullName evidence="2">Uncharacterized protein</fullName>
    </submittedName>
</protein>
<reference evidence="2 3" key="1">
    <citation type="submission" date="2021-08" db="EMBL/GenBank/DDBJ databases">
        <title>Draft Genome Sequence of Phanerochaete sordida strain YK-624.</title>
        <authorList>
            <person name="Mori T."/>
            <person name="Dohra H."/>
            <person name="Suzuki T."/>
            <person name="Kawagishi H."/>
            <person name="Hirai H."/>
        </authorList>
    </citation>
    <scope>NUCLEOTIDE SEQUENCE [LARGE SCALE GENOMIC DNA]</scope>
    <source>
        <strain evidence="2 3">YK-624</strain>
    </source>
</reference>
<evidence type="ECO:0000313" key="2">
    <source>
        <dbReference type="EMBL" id="GJE84252.1"/>
    </source>
</evidence>
<dbReference type="EMBL" id="BPQB01000001">
    <property type="protein sequence ID" value="GJE84252.1"/>
    <property type="molecule type" value="Genomic_DNA"/>
</dbReference>
<dbReference type="PANTHER" id="PTHR38698:SF1">
    <property type="entry name" value="FUNGAL PROTEIN"/>
    <property type="match status" value="1"/>
</dbReference>
<dbReference type="Pfam" id="PF17104">
    <property type="entry name" value="YBL010C_LAA2"/>
    <property type="match status" value="1"/>
</dbReference>
<feature type="region of interest" description="Disordered" evidence="1">
    <location>
        <begin position="22"/>
        <end position="70"/>
    </location>
</feature>
<feature type="region of interest" description="Disordered" evidence="1">
    <location>
        <begin position="214"/>
        <end position="248"/>
    </location>
</feature>
<dbReference type="AlphaFoldDB" id="A0A9P3L826"/>
<dbReference type="PANTHER" id="PTHR38698">
    <property type="entry name" value="EXPRESSED PROTEIN"/>
    <property type="match status" value="1"/>
</dbReference>
<gene>
    <name evidence="2" type="ORF">PsYK624_003280</name>
</gene>
<dbReference type="Proteomes" id="UP000703269">
    <property type="component" value="Unassembled WGS sequence"/>
</dbReference>
<keyword evidence="3" id="KW-1185">Reference proteome</keyword>
<feature type="compositionally biased region" description="Low complexity" evidence="1">
    <location>
        <begin position="22"/>
        <end position="39"/>
    </location>
</feature>
<organism evidence="2 3">
    <name type="scientific">Phanerochaete sordida</name>
    <dbReference type="NCBI Taxonomy" id="48140"/>
    <lineage>
        <taxon>Eukaryota</taxon>
        <taxon>Fungi</taxon>
        <taxon>Dikarya</taxon>
        <taxon>Basidiomycota</taxon>
        <taxon>Agaricomycotina</taxon>
        <taxon>Agaricomycetes</taxon>
        <taxon>Polyporales</taxon>
        <taxon>Phanerochaetaceae</taxon>
        <taxon>Phanerochaete</taxon>
    </lineage>
</organism>
<comment type="caution">
    <text evidence="2">The sequence shown here is derived from an EMBL/GenBank/DDBJ whole genome shotgun (WGS) entry which is preliminary data.</text>
</comment>
<name>A0A9P3L826_9APHY</name>
<proteinExistence type="predicted"/>
<dbReference type="InterPro" id="IPR031355">
    <property type="entry name" value="YBL010C/LAA2-like"/>
</dbReference>
<dbReference type="OrthoDB" id="5378975at2759"/>
<accession>A0A9P3L826</accession>
<evidence type="ECO:0000256" key="1">
    <source>
        <dbReference type="SAM" id="MobiDB-lite"/>
    </source>
</evidence>